<evidence type="ECO:0000256" key="2">
    <source>
        <dbReference type="ARBA" id="ARBA00022448"/>
    </source>
</evidence>
<dbReference type="Gene3D" id="3.40.190.10">
    <property type="entry name" value="Periplasmic binding protein-like II"/>
    <property type="match status" value="2"/>
</dbReference>
<dbReference type="OrthoDB" id="8663148at2"/>
<dbReference type="PANTHER" id="PTHR43649">
    <property type="entry name" value="ARABINOSE-BINDING PROTEIN-RELATED"/>
    <property type="match status" value="1"/>
</dbReference>
<comment type="caution">
    <text evidence="4">The sequence shown here is derived from an EMBL/GenBank/DDBJ whole genome shotgun (WGS) entry which is preliminary data.</text>
</comment>
<dbReference type="SUPFAM" id="SSF53850">
    <property type="entry name" value="Periplasmic binding protein-like II"/>
    <property type="match status" value="1"/>
</dbReference>
<evidence type="ECO:0000256" key="1">
    <source>
        <dbReference type="ARBA" id="ARBA00008520"/>
    </source>
</evidence>
<comment type="similarity">
    <text evidence="1">Belongs to the bacterial solute-binding protein 1 family.</text>
</comment>
<evidence type="ECO:0000313" key="4">
    <source>
        <dbReference type="EMBL" id="PSL08488.1"/>
    </source>
</evidence>
<dbReference type="Pfam" id="PF01547">
    <property type="entry name" value="SBP_bac_1"/>
    <property type="match status" value="1"/>
</dbReference>
<dbReference type="AlphaFoldDB" id="A0A2P8EG89"/>
<sequence>MSTSDISRRGFLAGTAAIGLSGILGGCVGSGGSTDGGGGGGDASPSGPITLQSSAADPKPKAALKAVVDAFQGAETTINTVAVENFRAQLPTYLTSSNPPDVLTWYAGSVARDYASEGLLLDVSDLWEGDGACAGFSDALRDLSSTEDGSQIFVPTHYYWWGVFHRTSAFDEWGVQAPETWEDFLALCEMLRGRGIVPLTMGTGSTPWVASGWFDYLNLRINGPEYHLELLSGEHSFDSAEVRAVMTEYAKLIPFIDPNGRSYSWQEAVTPLVQNEAAMYLMGAFFTQSVPSDVVDDIDFFRVPIIDESLPVAEEAPTDGYFAASGTDNAAGAKELMSHLAAPDSQQTYVSKAGGAYLPTSPEVDTSGFSPMVQKGIQLLEESDRLTQFFNRDSSDELQTTADAALTRFLDQPDQVDDILSQWQQAAEQVFQA</sequence>
<accession>A0A2P8EG89</accession>
<protein>
    <submittedName>
        <fullName evidence="4">Carbohydrate ABC transporter substrate-binding protein (CUT1 family)</fullName>
    </submittedName>
</protein>
<dbReference type="InterPro" id="IPR050490">
    <property type="entry name" value="Bact_solute-bd_prot1"/>
</dbReference>
<keyword evidence="2" id="KW-0813">Transport</keyword>
<evidence type="ECO:0000256" key="3">
    <source>
        <dbReference type="SAM" id="MobiDB-lite"/>
    </source>
</evidence>
<evidence type="ECO:0000313" key="5">
    <source>
        <dbReference type="Proteomes" id="UP000243528"/>
    </source>
</evidence>
<dbReference type="PROSITE" id="PS51318">
    <property type="entry name" value="TAT"/>
    <property type="match status" value="1"/>
</dbReference>
<dbReference type="InterPro" id="IPR006059">
    <property type="entry name" value="SBP"/>
</dbReference>
<reference evidence="4 5" key="1">
    <citation type="submission" date="2018-03" db="EMBL/GenBank/DDBJ databases">
        <title>Genomic Encyclopedia of Archaeal and Bacterial Type Strains, Phase II (KMG-II): from individual species to whole genera.</title>
        <authorList>
            <person name="Goeker M."/>
        </authorList>
    </citation>
    <scope>NUCLEOTIDE SEQUENCE [LARGE SCALE GENOMIC DNA]</scope>
    <source>
        <strain evidence="4 5">DSM 45211</strain>
    </source>
</reference>
<gene>
    <name evidence="4" type="ORF">CLV30_101460</name>
</gene>
<dbReference type="PANTHER" id="PTHR43649:SF29">
    <property type="entry name" value="OSMOPROTECTIVE COMPOUNDS-BINDING PROTEIN GGTB"/>
    <property type="match status" value="1"/>
</dbReference>
<dbReference type="RefSeq" id="WP_106535528.1">
    <property type="nucleotide sequence ID" value="NZ_ML142897.1"/>
</dbReference>
<keyword evidence="5" id="KW-1185">Reference proteome</keyword>
<dbReference type="InterPro" id="IPR019546">
    <property type="entry name" value="TAT_signal_bac_arc"/>
</dbReference>
<dbReference type="InterPro" id="IPR006311">
    <property type="entry name" value="TAT_signal"/>
</dbReference>
<name>A0A2P8EG89_9ACTN</name>
<organism evidence="4 5">
    <name type="scientific">Haloactinopolyspora alba</name>
    <dbReference type="NCBI Taxonomy" id="648780"/>
    <lineage>
        <taxon>Bacteria</taxon>
        <taxon>Bacillati</taxon>
        <taxon>Actinomycetota</taxon>
        <taxon>Actinomycetes</taxon>
        <taxon>Jiangellales</taxon>
        <taxon>Jiangellaceae</taxon>
        <taxon>Haloactinopolyspora</taxon>
    </lineage>
</organism>
<feature type="region of interest" description="Disordered" evidence="3">
    <location>
        <begin position="34"/>
        <end position="57"/>
    </location>
</feature>
<proteinExistence type="inferred from homology"/>
<dbReference type="Proteomes" id="UP000243528">
    <property type="component" value="Unassembled WGS sequence"/>
</dbReference>
<dbReference type="EMBL" id="PYGE01000001">
    <property type="protein sequence ID" value="PSL08488.1"/>
    <property type="molecule type" value="Genomic_DNA"/>
</dbReference>
<dbReference type="NCBIfam" id="TIGR01409">
    <property type="entry name" value="TAT_signal_seq"/>
    <property type="match status" value="1"/>
</dbReference>